<evidence type="ECO:0000313" key="4">
    <source>
        <dbReference type="EMBL" id="KZS44728.1"/>
    </source>
</evidence>
<protein>
    <submittedName>
        <fullName evidence="5">Integrase</fullName>
    </submittedName>
</protein>
<dbReference type="GO" id="GO:0015074">
    <property type="term" value="P:DNA integration"/>
    <property type="evidence" value="ECO:0007669"/>
    <property type="project" value="InterPro"/>
</dbReference>
<dbReference type="GO" id="GO:0003677">
    <property type="term" value="F:DNA binding"/>
    <property type="evidence" value="ECO:0007669"/>
    <property type="project" value="InterPro"/>
</dbReference>
<dbReference type="Gene3D" id="1.10.443.10">
    <property type="entry name" value="Intergrase catalytic core"/>
    <property type="match status" value="1"/>
</dbReference>
<evidence type="ECO:0000313" key="5">
    <source>
        <dbReference type="EMBL" id="KZS45179.1"/>
    </source>
</evidence>
<comment type="caution">
    <text evidence="5">The sequence shown here is derived from an EMBL/GenBank/DDBJ whole genome shotgun (WGS) entry which is preliminary data.</text>
</comment>
<evidence type="ECO:0000313" key="6">
    <source>
        <dbReference type="EMBL" id="KZS48950.1"/>
    </source>
</evidence>
<dbReference type="GO" id="GO:0006310">
    <property type="term" value="P:DNA recombination"/>
    <property type="evidence" value="ECO:0007669"/>
    <property type="project" value="UniProtKB-KW"/>
</dbReference>
<evidence type="ECO:0000256" key="1">
    <source>
        <dbReference type="ARBA" id="ARBA00023172"/>
    </source>
</evidence>
<dbReference type="EMBL" id="LWMH01000001">
    <property type="protein sequence ID" value="KZS48950.1"/>
    <property type="molecule type" value="Genomic_DNA"/>
</dbReference>
<organism evidence="5 7">
    <name type="scientific">Paenibacillus glucanolyticus</name>
    <dbReference type="NCBI Taxonomy" id="59843"/>
    <lineage>
        <taxon>Bacteria</taxon>
        <taxon>Bacillati</taxon>
        <taxon>Bacillota</taxon>
        <taxon>Bacilli</taxon>
        <taxon>Bacillales</taxon>
        <taxon>Paenibacillaceae</taxon>
        <taxon>Paenibacillus</taxon>
    </lineage>
</organism>
<dbReference type="EMBL" id="LWMH01000001">
    <property type="protein sequence ID" value="KZS44728.1"/>
    <property type="molecule type" value="Genomic_DNA"/>
</dbReference>
<proteinExistence type="predicted"/>
<reference evidence="5" key="1">
    <citation type="journal article" date="2016" name="Genome Announc.">
        <title>Draft genomes of two strains of Paenibacillus glucanolyticus with capability to degrade lignocellulose.</title>
        <authorList>
            <person name="Mathews S.L."/>
            <person name="Pawlak J."/>
            <person name="Grunden A.M."/>
        </authorList>
    </citation>
    <scope>NUCLEOTIDE SEQUENCE [LARGE SCALE GENOMIC DNA]</scope>
    <source>
        <strain evidence="5">SLM1</strain>
    </source>
</reference>
<gene>
    <name evidence="2" type="ORF">AWU65_00025</name>
    <name evidence="4" type="ORF">AWU65_01685</name>
    <name evidence="5" type="ORF">AWU65_04135</name>
    <name evidence="6" type="ORF">AWU65_24960</name>
    <name evidence="3" type="ORF">AWU65_31900</name>
</gene>
<sequence length="543" mass="64335">MAKFHAALHRRRTLEELSDRQILESIESVTFSLEELHDYKDMFRELERKGLIVTGDFEDFLWSAKGESSNFLFQFDCEIYGEINQALKCYSVQKMYNGITTQTVRQNIGQIKEAIRITRGFRLDHLKHLEDTLNHFGDHKQFAMATSIKEFLIFYNHPHTELYCDLCANYNAKVSNVRELPNFHDILLFDVALDDYFITCTSDEEKLQYYPIFLWWRITRIIPMRPVEFYSLSRDCTMKDDEDRYWMIVPRRKNLSSRPGKLAVTDTIQVNREVFELIEDYKRLTLAYATESSYLISYKAYRKYVKLKSKEITREKIGASQFINMIDRFYDEIVTAKYGDLERIKPGDTRHFAFCNMMLQGFNMLTIARMGGHSQLETQLHYHKHLDHFAQSFVHHAAQMLRMKRVNLWRSNWDVATQGIIAKSRIYQISDFQETHKVEHGFCTDHPSRCQVGDCRFCEFYFFSPEDKQKGLAWLKDCSDALESRLKEQLELIRYVTKSTNYDCATLTYQHTSQERLSSASNELRRLMDQKAMVDSYLLEDEL</sequence>
<dbReference type="EMBL" id="LWMH01000003">
    <property type="protein sequence ID" value="KZS43056.1"/>
    <property type="molecule type" value="Genomic_DNA"/>
</dbReference>
<evidence type="ECO:0000313" key="2">
    <source>
        <dbReference type="EMBL" id="KZS43056.1"/>
    </source>
</evidence>
<dbReference type="OrthoDB" id="2207344at2"/>
<dbReference type="RefSeq" id="WP_063477316.1">
    <property type="nucleotide sequence ID" value="NZ_CP028366.1"/>
</dbReference>
<dbReference type="EMBL" id="LWMH01000002">
    <property type="protein sequence ID" value="KZS44645.1"/>
    <property type="molecule type" value="Genomic_DNA"/>
</dbReference>
<dbReference type="EMBL" id="LWMH01000001">
    <property type="protein sequence ID" value="KZS45179.1"/>
    <property type="molecule type" value="Genomic_DNA"/>
</dbReference>
<dbReference type="SUPFAM" id="SSF56349">
    <property type="entry name" value="DNA breaking-rejoining enzymes"/>
    <property type="match status" value="1"/>
</dbReference>
<dbReference type="InterPro" id="IPR011010">
    <property type="entry name" value="DNA_brk_join_enz"/>
</dbReference>
<evidence type="ECO:0000313" key="7">
    <source>
        <dbReference type="Proteomes" id="UP000076796"/>
    </source>
</evidence>
<dbReference type="InterPro" id="IPR013762">
    <property type="entry name" value="Integrase-like_cat_sf"/>
</dbReference>
<name>A0A163GVR8_9BACL</name>
<dbReference type="AlphaFoldDB" id="A0A163GVR8"/>
<keyword evidence="1" id="KW-0233">DNA recombination</keyword>
<dbReference type="GeneID" id="97553593"/>
<evidence type="ECO:0000313" key="3">
    <source>
        <dbReference type="EMBL" id="KZS44645.1"/>
    </source>
</evidence>
<accession>A0A163GVR8</accession>
<dbReference type="Proteomes" id="UP000076796">
    <property type="component" value="Unassembled WGS sequence"/>
</dbReference>
<keyword evidence="7" id="KW-1185">Reference proteome</keyword>